<proteinExistence type="predicted"/>
<dbReference type="Proteomes" id="UP000276133">
    <property type="component" value="Unassembled WGS sequence"/>
</dbReference>
<comment type="caution">
    <text evidence="2">The sequence shown here is derived from an EMBL/GenBank/DDBJ whole genome shotgun (WGS) entry which is preliminary data.</text>
</comment>
<feature type="compositionally biased region" description="Polar residues" evidence="1">
    <location>
        <begin position="75"/>
        <end position="86"/>
    </location>
</feature>
<gene>
    <name evidence="2" type="ORF">BpHYR1_014499</name>
</gene>
<evidence type="ECO:0000313" key="2">
    <source>
        <dbReference type="EMBL" id="RNA10088.1"/>
    </source>
</evidence>
<sequence>MQYMHSMAQNQRWSSGQAALSNNPNPTNFNLAKDSQFMRGQGQAPWSQYGSQQTAGRGPNAKPVIIGQNQQTPNFKQMNQFGQNTKPSPPPVSPQLSIQPNQSYLMPPLTHRQPTISLSHPNGLSEQPKIVISTPHMQQPYTAQVYPNQSQPRAQLMPNRYQASPNKTNPNMDPAANMYQSKHLCHEPATN</sequence>
<accession>A0A3M7QGL3</accession>
<feature type="region of interest" description="Disordered" evidence="1">
    <location>
        <begin position="1"/>
        <end position="22"/>
    </location>
</feature>
<reference evidence="2 3" key="1">
    <citation type="journal article" date="2018" name="Sci. Rep.">
        <title>Genomic signatures of local adaptation to the degree of environmental predictability in rotifers.</title>
        <authorList>
            <person name="Franch-Gras L."/>
            <person name="Hahn C."/>
            <person name="Garcia-Roger E.M."/>
            <person name="Carmona M.J."/>
            <person name="Serra M."/>
            <person name="Gomez A."/>
        </authorList>
    </citation>
    <scope>NUCLEOTIDE SEQUENCE [LARGE SCALE GENOMIC DNA]</scope>
    <source>
        <strain evidence="2">HYR1</strain>
    </source>
</reference>
<feature type="region of interest" description="Disordered" evidence="1">
    <location>
        <begin position="39"/>
        <end position="60"/>
    </location>
</feature>
<name>A0A3M7QGL3_BRAPC</name>
<organism evidence="2 3">
    <name type="scientific">Brachionus plicatilis</name>
    <name type="common">Marine rotifer</name>
    <name type="synonym">Brachionus muelleri</name>
    <dbReference type="NCBI Taxonomy" id="10195"/>
    <lineage>
        <taxon>Eukaryota</taxon>
        <taxon>Metazoa</taxon>
        <taxon>Spiralia</taxon>
        <taxon>Gnathifera</taxon>
        <taxon>Rotifera</taxon>
        <taxon>Eurotatoria</taxon>
        <taxon>Monogononta</taxon>
        <taxon>Pseudotrocha</taxon>
        <taxon>Ploima</taxon>
        <taxon>Brachionidae</taxon>
        <taxon>Brachionus</taxon>
    </lineage>
</organism>
<protein>
    <submittedName>
        <fullName evidence="2">Uncharacterized protein</fullName>
    </submittedName>
</protein>
<dbReference type="EMBL" id="REGN01006307">
    <property type="protein sequence ID" value="RNA10088.1"/>
    <property type="molecule type" value="Genomic_DNA"/>
</dbReference>
<feature type="region of interest" description="Disordered" evidence="1">
    <location>
        <begin position="75"/>
        <end position="95"/>
    </location>
</feature>
<keyword evidence="3" id="KW-1185">Reference proteome</keyword>
<dbReference type="AlphaFoldDB" id="A0A3M7QGL3"/>
<evidence type="ECO:0000313" key="3">
    <source>
        <dbReference type="Proteomes" id="UP000276133"/>
    </source>
</evidence>
<evidence type="ECO:0000256" key="1">
    <source>
        <dbReference type="SAM" id="MobiDB-lite"/>
    </source>
</evidence>
<feature type="compositionally biased region" description="Polar residues" evidence="1">
    <location>
        <begin position="44"/>
        <end position="55"/>
    </location>
</feature>
<feature type="compositionally biased region" description="Polar residues" evidence="1">
    <location>
        <begin position="7"/>
        <end position="22"/>
    </location>
</feature>